<dbReference type="Proteomes" id="UP001151699">
    <property type="component" value="Chromosome X"/>
</dbReference>
<feature type="region of interest" description="Disordered" evidence="1">
    <location>
        <begin position="1"/>
        <end position="228"/>
    </location>
</feature>
<feature type="compositionally biased region" description="Polar residues" evidence="1">
    <location>
        <begin position="133"/>
        <end position="147"/>
    </location>
</feature>
<sequence>MFFQIDLIADPRNDSTQPLASRSHDLSRAVDQLTSSNDVNLSKPEATPVSASSVKPAPPIPTRTMPAQLTSSRSPSFPPRSTILTSVQQPHSGSTSDDQHQSIPVLSQAHSESDEDDEADADANKAEYVADWLNSTDPRNDSTQPLASRSHDLSRAVDQLTSSNDVNLSKPEATPVSASSVKPAPPIPTRTMPAQLTSSRSPSFPPRSTILTSVQQPHSGSTSDDQHQSIPVLSQAHSDLLKWKRTLAFVLRFTNNIKAKLAKPGFIVRTGPLSRTEIQDGEAALYRKAQWDEFPADMQVLGEKPDENGCRKSNNL</sequence>
<gene>
    <name evidence="2" type="ORF">Bhyg_12291</name>
</gene>
<accession>A0A9Q0MYP3</accession>
<feature type="compositionally biased region" description="Polar residues" evidence="1">
    <location>
        <begin position="82"/>
        <end position="110"/>
    </location>
</feature>
<feature type="compositionally biased region" description="Polar residues" evidence="1">
    <location>
        <begin position="209"/>
        <end position="228"/>
    </location>
</feature>
<feature type="compositionally biased region" description="Low complexity" evidence="1">
    <location>
        <begin position="71"/>
        <end position="81"/>
    </location>
</feature>
<dbReference type="EMBL" id="WJQU01000003">
    <property type="protein sequence ID" value="KAJ6639545.1"/>
    <property type="molecule type" value="Genomic_DNA"/>
</dbReference>
<evidence type="ECO:0000256" key="1">
    <source>
        <dbReference type="SAM" id="MobiDB-lite"/>
    </source>
</evidence>
<comment type="caution">
    <text evidence="2">The sequence shown here is derived from an EMBL/GenBank/DDBJ whole genome shotgun (WGS) entry which is preliminary data.</text>
</comment>
<evidence type="ECO:0000313" key="3">
    <source>
        <dbReference type="Proteomes" id="UP001151699"/>
    </source>
</evidence>
<organism evidence="2 3">
    <name type="scientific">Pseudolycoriella hygida</name>
    <dbReference type="NCBI Taxonomy" id="35572"/>
    <lineage>
        <taxon>Eukaryota</taxon>
        <taxon>Metazoa</taxon>
        <taxon>Ecdysozoa</taxon>
        <taxon>Arthropoda</taxon>
        <taxon>Hexapoda</taxon>
        <taxon>Insecta</taxon>
        <taxon>Pterygota</taxon>
        <taxon>Neoptera</taxon>
        <taxon>Endopterygota</taxon>
        <taxon>Diptera</taxon>
        <taxon>Nematocera</taxon>
        <taxon>Sciaroidea</taxon>
        <taxon>Sciaridae</taxon>
        <taxon>Pseudolycoriella</taxon>
    </lineage>
</organism>
<reference evidence="2" key="1">
    <citation type="submission" date="2022-07" db="EMBL/GenBank/DDBJ databases">
        <authorList>
            <person name="Trinca V."/>
            <person name="Uliana J.V.C."/>
            <person name="Torres T.T."/>
            <person name="Ward R.J."/>
            <person name="Monesi N."/>
        </authorList>
    </citation>
    <scope>NUCLEOTIDE SEQUENCE</scope>
    <source>
        <strain evidence="2">HSMRA1968</strain>
        <tissue evidence="2">Whole embryos</tissue>
    </source>
</reference>
<evidence type="ECO:0000313" key="2">
    <source>
        <dbReference type="EMBL" id="KAJ6639545.1"/>
    </source>
</evidence>
<feature type="compositionally biased region" description="Low complexity" evidence="1">
    <location>
        <begin position="46"/>
        <end position="55"/>
    </location>
</feature>
<feature type="compositionally biased region" description="Low complexity" evidence="1">
    <location>
        <begin position="173"/>
        <end position="182"/>
    </location>
</feature>
<keyword evidence="3" id="KW-1185">Reference proteome</keyword>
<protein>
    <submittedName>
        <fullName evidence="2">Uncharacterized protein</fullName>
    </submittedName>
</protein>
<name>A0A9Q0MYP3_9DIPT</name>
<feature type="compositionally biased region" description="Low complexity" evidence="1">
    <location>
        <begin position="198"/>
        <end position="208"/>
    </location>
</feature>
<proteinExistence type="predicted"/>
<dbReference type="AlphaFoldDB" id="A0A9Q0MYP3"/>